<evidence type="ECO:0000313" key="3">
    <source>
        <dbReference type="Proteomes" id="UP000199413"/>
    </source>
</evidence>
<dbReference type="SUPFAM" id="SSF54427">
    <property type="entry name" value="NTF2-like"/>
    <property type="match status" value="1"/>
</dbReference>
<dbReference type="Gene3D" id="3.10.450.50">
    <property type="match status" value="1"/>
</dbReference>
<dbReference type="EMBL" id="FMHV01000002">
    <property type="protein sequence ID" value="SCL34043.1"/>
    <property type="molecule type" value="Genomic_DNA"/>
</dbReference>
<accession>A0A1C6SXN2</accession>
<evidence type="ECO:0000259" key="1">
    <source>
        <dbReference type="Pfam" id="PF13577"/>
    </source>
</evidence>
<sequence>MSDEHQVQQVLARYARAVNRRDGAALAMLFDVDGRVDIGWDNAGTLETLITLTGHQEIADAVANKKFPPGARGRALIHGHIIEVNGDRASLEALFEEFVVRPGDEFRPGRSTIEESGEYRSTLRRNDGQWKLVHHQVVLDTDPRRARG</sequence>
<reference evidence="3" key="1">
    <citation type="submission" date="2016-06" db="EMBL/GenBank/DDBJ databases">
        <authorList>
            <person name="Varghese N."/>
            <person name="Submissions Spin"/>
        </authorList>
    </citation>
    <scope>NUCLEOTIDE SEQUENCE [LARGE SCALE GENOMIC DNA]</scope>
    <source>
        <strain evidence="3">DSM 45431</strain>
    </source>
</reference>
<gene>
    <name evidence="2" type="ORF">GA0070624_4888</name>
</gene>
<keyword evidence="3" id="KW-1185">Reference proteome</keyword>
<protein>
    <submittedName>
        <fullName evidence="2">SnoaL-like domain-containing protein</fullName>
    </submittedName>
</protein>
<dbReference type="Proteomes" id="UP000199413">
    <property type="component" value="Unassembled WGS sequence"/>
</dbReference>
<feature type="domain" description="SnoaL-like" evidence="1">
    <location>
        <begin position="2"/>
        <end position="134"/>
    </location>
</feature>
<evidence type="ECO:0000313" key="2">
    <source>
        <dbReference type="EMBL" id="SCL34043.1"/>
    </source>
</evidence>
<dbReference type="InterPro" id="IPR037401">
    <property type="entry name" value="SnoaL-like"/>
</dbReference>
<name>A0A1C6SXN2_9ACTN</name>
<dbReference type="Pfam" id="PF13577">
    <property type="entry name" value="SnoaL_4"/>
    <property type="match status" value="1"/>
</dbReference>
<dbReference type="CDD" id="cd00531">
    <property type="entry name" value="NTF2_like"/>
    <property type="match status" value="1"/>
</dbReference>
<dbReference type="AlphaFoldDB" id="A0A1C6SXN2"/>
<proteinExistence type="predicted"/>
<dbReference type="InterPro" id="IPR032710">
    <property type="entry name" value="NTF2-like_dom_sf"/>
</dbReference>
<dbReference type="RefSeq" id="WP_176731847.1">
    <property type="nucleotide sequence ID" value="NZ_FMHV01000002.1"/>
</dbReference>
<organism evidence="2 3">
    <name type="scientific">Micromonospora rhizosphaerae</name>
    <dbReference type="NCBI Taxonomy" id="568872"/>
    <lineage>
        <taxon>Bacteria</taxon>
        <taxon>Bacillati</taxon>
        <taxon>Actinomycetota</taxon>
        <taxon>Actinomycetes</taxon>
        <taxon>Micromonosporales</taxon>
        <taxon>Micromonosporaceae</taxon>
        <taxon>Micromonospora</taxon>
    </lineage>
</organism>